<dbReference type="STRING" id="983965.A0A2T4C4T6"/>
<gene>
    <name evidence="3" type="ORF">M440DRAFT_1356700</name>
</gene>
<sequence>MVQAVALILGAGPNVGTNVAKAFAAQGYNVAITSRSRKDDEDDAKPHLHIQADLAEPSSIEDIFATVIRELGHPSVVVYNATSYSLTRADTLQEQIAAFQRDNNVNIVSTYVATQLATRSFAILPPESSKTFIYTGNKQHLMVIPPLLSQGVGKSGSAHLLHYLTEQHKNSGHKFYFADERKSDGSPVYGDISGPAHGAFYTALAAQKTQGPWNATFVEYQGYVAFRENATSGYTADKSQVCQTSN</sequence>
<evidence type="ECO:0000313" key="3">
    <source>
        <dbReference type="EMBL" id="PTB76570.1"/>
    </source>
</evidence>
<dbReference type="AlphaFoldDB" id="A0A2T4C4T6"/>
<dbReference type="InterPro" id="IPR036291">
    <property type="entry name" value="NAD(P)-bd_dom_sf"/>
</dbReference>
<proteinExistence type="inferred from homology"/>
<comment type="similarity">
    <text evidence="1">Belongs to the short-chain dehydrogenases/reductases (SDR) family.</text>
</comment>
<dbReference type="PANTHER" id="PTHR43669">
    <property type="entry name" value="5-KETO-D-GLUCONATE 5-REDUCTASE"/>
    <property type="match status" value="1"/>
</dbReference>
<dbReference type="InterPro" id="IPR002347">
    <property type="entry name" value="SDR_fam"/>
</dbReference>
<organism evidence="3 4">
    <name type="scientific">Trichoderma longibrachiatum ATCC 18648</name>
    <dbReference type="NCBI Taxonomy" id="983965"/>
    <lineage>
        <taxon>Eukaryota</taxon>
        <taxon>Fungi</taxon>
        <taxon>Dikarya</taxon>
        <taxon>Ascomycota</taxon>
        <taxon>Pezizomycotina</taxon>
        <taxon>Sordariomycetes</taxon>
        <taxon>Hypocreomycetidae</taxon>
        <taxon>Hypocreales</taxon>
        <taxon>Hypocreaceae</taxon>
        <taxon>Trichoderma</taxon>
    </lineage>
</organism>
<dbReference type="GO" id="GO:0016491">
    <property type="term" value="F:oxidoreductase activity"/>
    <property type="evidence" value="ECO:0007669"/>
    <property type="project" value="UniProtKB-KW"/>
</dbReference>
<keyword evidence="4" id="KW-1185">Reference proteome</keyword>
<name>A0A2T4C4T6_TRILO</name>
<keyword evidence="2" id="KW-0560">Oxidoreductase</keyword>
<evidence type="ECO:0000256" key="2">
    <source>
        <dbReference type="ARBA" id="ARBA00023002"/>
    </source>
</evidence>
<evidence type="ECO:0000256" key="1">
    <source>
        <dbReference type="ARBA" id="ARBA00006484"/>
    </source>
</evidence>
<dbReference type="PANTHER" id="PTHR43669:SF4">
    <property type="entry name" value="SHORT-CHAIN DEHYDROGENASE"/>
    <property type="match status" value="1"/>
</dbReference>
<dbReference type="Proteomes" id="UP000240760">
    <property type="component" value="Unassembled WGS sequence"/>
</dbReference>
<dbReference type="EMBL" id="KZ679132">
    <property type="protein sequence ID" value="PTB76570.1"/>
    <property type="molecule type" value="Genomic_DNA"/>
</dbReference>
<dbReference type="Gene3D" id="3.40.50.720">
    <property type="entry name" value="NAD(P)-binding Rossmann-like Domain"/>
    <property type="match status" value="1"/>
</dbReference>
<reference evidence="3 4" key="1">
    <citation type="submission" date="2016-07" db="EMBL/GenBank/DDBJ databases">
        <title>Multiple horizontal gene transfer events from other fungi enriched the ability of initially mycotrophic Trichoderma (Ascomycota) to feed on dead plant biomass.</title>
        <authorList>
            <consortium name="DOE Joint Genome Institute"/>
            <person name="Aerts A."/>
            <person name="Atanasova L."/>
            <person name="Chenthamara K."/>
            <person name="Zhang J."/>
            <person name="Grujic M."/>
            <person name="Henrissat B."/>
            <person name="Kuo A."/>
            <person name="Salamov A."/>
            <person name="Lipzen A."/>
            <person name="Labutti K."/>
            <person name="Barry K."/>
            <person name="Miao Y."/>
            <person name="Rahimi M.J."/>
            <person name="Shen Q."/>
            <person name="Grigoriev I.V."/>
            <person name="Kubicek C.P."/>
            <person name="Druzhinina I.S."/>
        </authorList>
    </citation>
    <scope>NUCLEOTIDE SEQUENCE [LARGE SCALE GENOMIC DNA]</scope>
    <source>
        <strain evidence="3 4">ATCC 18648</strain>
    </source>
</reference>
<dbReference type="OrthoDB" id="5336600at2759"/>
<dbReference type="SUPFAM" id="SSF51735">
    <property type="entry name" value="NAD(P)-binding Rossmann-fold domains"/>
    <property type="match status" value="1"/>
</dbReference>
<dbReference type="Pfam" id="PF00106">
    <property type="entry name" value="adh_short"/>
    <property type="match status" value="1"/>
</dbReference>
<protein>
    <submittedName>
        <fullName evidence="3">NAD(P)-binding protein</fullName>
    </submittedName>
</protein>
<evidence type="ECO:0000313" key="4">
    <source>
        <dbReference type="Proteomes" id="UP000240760"/>
    </source>
</evidence>
<accession>A0A2T4C4T6</accession>